<comment type="similarity">
    <text evidence="1 3">Belongs to the TPP enzyme family.</text>
</comment>
<proteinExistence type="inferred from homology"/>
<dbReference type="Gene3D" id="3.40.50.1220">
    <property type="entry name" value="TPP-binding domain"/>
    <property type="match status" value="1"/>
</dbReference>
<dbReference type="GO" id="GO:0000287">
    <property type="term" value="F:magnesium ion binding"/>
    <property type="evidence" value="ECO:0007669"/>
    <property type="project" value="InterPro"/>
</dbReference>
<evidence type="ECO:0000313" key="9">
    <source>
        <dbReference type="Proteomes" id="UP000179642"/>
    </source>
</evidence>
<dbReference type="GO" id="GO:0050660">
    <property type="term" value="F:flavin adenine dinucleotide binding"/>
    <property type="evidence" value="ECO:0007669"/>
    <property type="project" value="TreeGrafter"/>
</dbReference>
<dbReference type="EMBL" id="MLYO01000127">
    <property type="protein sequence ID" value="OIJ86253.1"/>
    <property type="molecule type" value="Genomic_DNA"/>
</dbReference>
<dbReference type="Pfam" id="PF00205">
    <property type="entry name" value="TPP_enzyme_M"/>
    <property type="match status" value="1"/>
</dbReference>
<dbReference type="InterPro" id="IPR045229">
    <property type="entry name" value="TPP_enz"/>
</dbReference>
<dbReference type="RefSeq" id="WP_071386639.1">
    <property type="nucleotide sequence ID" value="NZ_MLYO01000127.1"/>
</dbReference>
<dbReference type="GO" id="GO:0003984">
    <property type="term" value="F:acetolactate synthase activity"/>
    <property type="evidence" value="ECO:0007669"/>
    <property type="project" value="TreeGrafter"/>
</dbReference>
<dbReference type="GO" id="GO:0009097">
    <property type="term" value="P:isoleucine biosynthetic process"/>
    <property type="evidence" value="ECO:0007669"/>
    <property type="project" value="TreeGrafter"/>
</dbReference>
<evidence type="ECO:0000313" key="8">
    <source>
        <dbReference type="EMBL" id="OIJ86253.1"/>
    </source>
</evidence>
<gene>
    <name evidence="8" type="ORF">BIV23_44155</name>
</gene>
<dbReference type="Gene3D" id="3.40.50.970">
    <property type="match status" value="2"/>
</dbReference>
<organism evidence="8 9">
    <name type="scientific">Streptomyces monashensis</name>
    <dbReference type="NCBI Taxonomy" id="1678012"/>
    <lineage>
        <taxon>Bacteria</taxon>
        <taxon>Bacillati</taxon>
        <taxon>Actinomycetota</taxon>
        <taxon>Actinomycetes</taxon>
        <taxon>Kitasatosporales</taxon>
        <taxon>Streptomycetaceae</taxon>
        <taxon>Streptomyces</taxon>
    </lineage>
</organism>
<name>A0A1S2NXN3_9ACTN</name>
<evidence type="ECO:0000256" key="2">
    <source>
        <dbReference type="ARBA" id="ARBA00023052"/>
    </source>
</evidence>
<dbReference type="AlphaFoldDB" id="A0A1S2NXN3"/>
<dbReference type="GO" id="GO:0030976">
    <property type="term" value="F:thiamine pyrophosphate binding"/>
    <property type="evidence" value="ECO:0007669"/>
    <property type="project" value="InterPro"/>
</dbReference>
<feature type="region of interest" description="Disordered" evidence="4">
    <location>
        <begin position="348"/>
        <end position="374"/>
    </location>
</feature>
<dbReference type="InterPro" id="IPR011766">
    <property type="entry name" value="TPP_enzyme_TPP-bd"/>
</dbReference>
<dbReference type="SUPFAM" id="SSF52518">
    <property type="entry name" value="Thiamin diphosphate-binding fold (THDP-binding)"/>
    <property type="match status" value="2"/>
</dbReference>
<keyword evidence="9" id="KW-1185">Reference proteome</keyword>
<evidence type="ECO:0000259" key="6">
    <source>
        <dbReference type="Pfam" id="PF02775"/>
    </source>
</evidence>
<keyword evidence="2 3" id="KW-0786">Thiamine pyrophosphate</keyword>
<reference evidence="8 9" key="1">
    <citation type="submission" date="2016-10" db="EMBL/GenBank/DDBJ databases">
        <title>Genome sequence of Streptomyces sp. MUSC 1.</title>
        <authorList>
            <person name="Lee L.-H."/>
            <person name="Ser H.-L."/>
            <person name="Law J.W.-F."/>
        </authorList>
    </citation>
    <scope>NUCLEOTIDE SEQUENCE [LARGE SCALE GENOMIC DNA]</scope>
    <source>
        <strain evidence="8 9">MUSC 1</strain>
    </source>
</reference>
<dbReference type="Proteomes" id="UP000179642">
    <property type="component" value="Unassembled WGS sequence"/>
</dbReference>
<feature type="domain" description="Thiamine pyrophosphate enzyme TPP-binding" evidence="6">
    <location>
        <begin position="399"/>
        <end position="545"/>
    </location>
</feature>
<dbReference type="PANTHER" id="PTHR18968:SF13">
    <property type="entry name" value="ACETOLACTATE SYNTHASE CATALYTIC SUBUNIT, MITOCHONDRIAL"/>
    <property type="match status" value="1"/>
</dbReference>
<dbReference type="CDD" id="cd00568">
    <property type="entry name" value="TPP_enzymes"/>
    <property type="match status" value="1"/>
</dbReference>
<dbReference type="InterPro" id="IPR029061">
    <property type="entry name" value="THDP-binding"/>
</dbReference>
<evidence type="ECO:0000256" key="1">
    <source>
        <dbReference type="ARBA" id="ARBA00007812"/>
    </source>
</evidence>
<dbReference type="InterPro" id="IPR029035">
    <property type="entry name" value="DHS-like_NAD/FAD-binding_dom"/>
</dbReference>
<feature type="domain" description="Thiamine pyrophosphate enzyme N-terminal TPP-binding" evidence="7">
    <location>
        <begin position="7"/>
        <end position="118"/>
    </location>
</feature>
<comment type="caution">
    <text evidence="8">The sequence shown here is derived from an EMBL/GenBank/DDBJ whole genome shotgun (WGS) entry which is preliminary data.</text>
</comment>
<accession>A0A1S2NXN3</accession>
<sequence>MRTGPPRVADYIISSLAARGTDHVFGVGGANIEDLYDAAHLSDGAVRAVVAKHEFSAATMAEGYHRTSGRLGVAMATSGAGAMNLVPGLAEAYAARVPVLALIGQPPRPLEGRGAFQDSSGRAGAFDAVRLFAPISRFCARVDAPGDTAALLAEAIAATRGPHRGPAVLLLPKDVQQAPADALPSLAGLLPPEPQAPAAAHREAAAALLTEAVTGGADVLLIAGDGVGRADVRAEVAELARRLGASVAVTPEAKDAFDNRDPRFVGVAGAIGHPSVQRHLEKAAVCVLVGTRLPVMARTGLEPALQDTPLICFDPEPPFTGPHRDGVPVIHVDGDLRTELRAVDDLLGALPRTRPSSERPGGGPQYLAAPRPDTPGVRLTDAVRAIESALPDDATVVSDAGNASSAVIHHLTVPRHGNFVLALGMGGMGHSFGAGIGAAFATGRRTYVVSGDGGFYAHGMEVHTAVEHDVPVTFVVFNNNAHGMCVTRERLLFDADYSYNTFKPADIAAGARAMFPALPAVTATTADELRRALLTTNDRTGPALVCVESDPDEMPPFVPFLRLIDDRPTSAGAHHDDRVTPVG</sequence>
<dbReference type="CDD" id="cd07035">
    <property type="entry name" value="TPP_PYR_POX_like"/>
    <property type="match status" value="1"/>
</dbReference>
<evidence type="ECO:0000256" key="4">
    <source>
        <dbReference type="SAM" id="MobiDB-lite"/>
    </source>
</evidence>
<dbReference type="OrthoDB" id="2254214at2"/>
<evidence type="ECO:0000256" key="3">
    <source>
        <dbReference type="RuleBase" id="RU362132"/>
    </source>
</evidence>
<dbReference type="PANTHER" id="PTHR18968">
    <property type="entry name" value="THIAMINE PYROPHOSPHATE ENZYMES"/>
    <property type="match status" value="1"/>
</dbReference>
<dbReference type="InterPro" id="IPR012001">
    <property type="entry name" value="Thiamin_PyroP_enz_TPP-bd_dom"/>
</dbReference>
<dbReference type="SUPFAM" id="SSF52467">
    <property type="entry name" value="DHS-like NAD/FAD-binding domain"/>
    <property type="match status" value="1"/>
</dbReference>
<protein>
    <submittedName>
        <fullName evidence="8">Acetolactate synthase</fullName>
    </submittedName>
</protein>
<dbReference type="Pfam" id="PF02776">
    <property type="entry name" value="TPP_enzyme_N"/>
    <property type="match status" value="1"/>
</dbReference>
<dbReference type="Pfam" id="PF02775">
    <property type="entry name" value="TPP_enzyme_C"/>
    <property type="match status" value="1"/>
</dbReference>
<evidence type="ECO:0000259" key="5">
    <source>
        <dbReference type="Pfam" id="PF00205"/>
    </source>
</evidence>
<dbReference type="InterPro" id="IPR012000">
    <property type="entry name" value="Thiamin_PyroP_enz_cen_dom"/>
</dbReference>
<dbReference type="GO" id="GO:0009099">
    <property type="term" value="P:L-valine biosynthetic process"/>
    <property type="evidence" value="ECO:0007669"/>
    <property type="project" value="TreeGrafter"/>
</dbReference>
<evidence type="ECO:0000259" key="7">
    <source>
        <dbReference type="Pfam" id="PF02776"/>
    </source>
</evidence>
<feature type="domain" description="Thiamine pyrophosphate enzyme central" evidence="5">
    <location>
        <begin position="216"/>
        <end position="324"/>
    </location>
</feature>
<dbReference type="GO" id="GO:0005948">
    <property type="term" value="C:acetolactate synthase complex"/>
    <property type="evidence" value="ECO:0007669"/>
    <property type="project" value="TreeGrafter"/>
</dbReference>